<dbReference type="SUPFAM" id="SSF51735">
    <property type="entry name" value="NAD(P)-binding Rossmann-fold domains"/>
    <property type="match status" value="1"/>
</dbReference>
<evidence type="ECO:0000256" key="6">
    <source>
        <dbReference type="ARBA" id="ARBA00037100"/>
    </source>
</evidence>
<evidence type="ECO:0000256" key="13">
    <source>
        <dbReference type="ARBA" id="ARBA00049132"/>
    </source>
</evidence>
<dbReference type="CDD" id="cd08958">
    <property type="entry name" value="FR_SDR_e"/>
    <property type="match status" value="1"/>
</dbReference>
<evidence type="ECO:0000256" key="5">
    <source>
        <dbReference type="ARBA" id="ARBA00023445"/>
    </source>
</evidence>
<comment type="function">
    <text evidence="6">Bifunctional enzyme involved in flavonoid metabolism.</text>
</comment>
<gene>
    <name evidence="15" type="ORF">GSCOC_T00011531001</name>
</gene>
<comment type="pathway">
    <text evidence="1">Pigment biosynthesis; anthocyanin biosynthesis.</text>
</comment>
<protein>
    <recommendedName>
        <fullName evidence="9">Dihydroflavonol 4-reductase</fullName>
        <ecNumber evidence="8">1.1.1.219</ecNumber>
        <ecNumber evidence="7">1.1.1.234</ecNumber>
    </recommendedName>
    <alternativeName>
        <fullName evidence="11">Dihydrokaempferol 4-reductase</fullName>
    </alternativeName>
    <alternativeName>
        <fullName evidence="10">Flavanone 4-reductase</fullName>
    </alternativeName>
</protein>
<dbReference type="PANTHER" id="PTHR10366">
    <property type="entry name" value="NAD DEPENDENT EPIMERASE/DEHYDRATASE"/>
    <property type="match status" value="1"/>
</dbReference>
<keyword evidence="3" id="KW-0560">Oxidoreductase</keyword>
<dbReference type="InterPro" id="IPR036291">
    <property type="entry name" value="NAD(P)-bd_dom_sf"/>
</dbReference>
<keyword evidence="4" id="KW-0284">Flavonoid biosynthesis</keyword>
<dbReference type="PhylomeDB" id="A0A068VFE0"/>
<dbReference type="InterPro" id="IPR001509">
    <property type="entry name" value="Epimerase_deHydtase"/>
</dbReference>
<dbReference type="GO" id="GO:0009813">
    <property type="term" value="P:flavonoid biosynthetic process"/>
    <property type="evidence" value="ECO:0007669"/>
    <property type="project" value="UniProtKB-KW"/>
</dbReference>
<dbReference type="EC" id="1.1.1.219" evidence="8"/>
<dbReference type="EC" id="1.1.1.234" evidence="7"/>
<evidence type="ECO:0000259" key="14">
    <source>
        <dbReference type="Pfam" id="PF01370"/>
    </source>
</evidence>
<accession>A0A068VFE0</accession>
<dbReference type="EMBL" id="HG739499">
    <property type="protein sequence ID" value="CDP19302.1"/>
    <property type="molecule type" value="Genomic_DNA"/>
</dbReference>
<dbReference type="Gene3D" id="3.40.50.720">
    <property type="entry name" value="NAD(P)-binding Rossmann-like Domain"/>
    <property type="match status" value="1"/>
</dbReference>
<dbReference type="STRING" id="49390.A0A068VFE0"/>
<organism evidence="15 16">
    <name type="scientific">Coffea canephora</name>
    <name type="common">Robusta coffee</name>
    <dbReference type="NCBI Taxonomy" id="49390"/>
    <lineage>
        <taxon>Eukaryota</taxon>
        <taxon>Viridiplantae</taxon>
        <taxon>Streptophyta</taxon>
        <taxon>Embryophyta</taxon>
        <taxon>Tracheophyta</taxon>
        <taxon>Spermatophyta</taxon>
        <taxon>Magnoliopsida</taxon>
        <taxon>eudicotyledons</taxon>
        <taxon>Gunneridae</taxon>
        <taxon>Pentapetalae</taxon>
        <taxon>asterids</taxon>
        <taxon>lamiids</taxon>
        <taxon>Gentianales</taxon>
        <taxon>Rubiaceae</taxon>
        <taxon>Ixoroideae</taxon>
        <taxon>Gardenieae complex</taxon>
        <taxon>Bertiereae - Coffeeae clade</taxon>
        <taxon>Coffeeae</taxon>
        <taxon>Coffea</taxon>
    </lineage>
</organism>
<comment type="similarity">
    <text evidence="5">Belongs to the NAD(P)-dependent epimerase/dehydratase family. Dihydroflavonol-4-reductase subfamily.</text>
</comment>
<sequence length="336" mass="37258">MSGAGKVVCVTGASGYVASWLVKMLLECGYTVKASVRDLNDPDKMEHLISLDGAKERLHLFAADLMKDGSFDEMVDGCEGVFLTAYPLKPVVSDPEGVVFLLFLLHVEAELLDPAVKGTLNVLQSCARVSSVKRVVVTSSMASIAYNRELKNGVVVDESWFSEASYSVERKLWYILSRTLAETAAWNFSKEHGIEMITIHPSWIVGPHLQPSINISVQLILNLLNGDESFPYATFNWVDVRDVAYAHVLAFENPSASGRYCLVERAAHTSQVIKILQELYPTHQFPDKFSHDSILINPDYSVSNEKAKALGVEFIPLEESLKDTIEGFKKKNLVSL</sequence>
<comment type="catalytic activity">
    <reaction evidence="13">
        <text>a (2R,3S,4S)-leucoanthocyanidin + NADP(+) = a (2R,3R)-dihydroflavonol + NADPH + H(+)</text>
        <dbReference type="Rhea" id="RHEA:54444"/>
        <dbReference type="ChEBI" id="CHEBI:15378"/>
        <dbReference type="ChEBI" id="CHEBI:57783"/>
        <dbReference type="ChEBI" id="CHEBI:58349"/>
        <dbReference type="ChEBI" id="CHEBI:138176"/>
        <dbReference type="ChEBI" id="CHEBI:138188"/>
        <dbReference type="EC" id="1.1.1.219"/>
    </reaction>
</comment>
<dbReference type="InParanoid" id="A0A068VFE0"/>
<dbReference type="FunFam" id="3.40.50.720:FF:000085">
    <property type="entry name" value="Dihydroflavonol reductase"/>
    <property type="match status" value="1"/>
</dbReference>
<evidence type="ECO:0000256" key="9">
    <source>
        <dbReference type="ARBA" id="ARBA00039963"/>
    </source>
</evidence>
<dbReference type="Gramene" id="CDP19302">
    <property type="protein sequence ID" value="CDP19302"/>
    <property type="gene ID" value="GSCOC_T00011531001"/>
</dbReference>
<comment type="catalytic activity">
    <reaction evidence="12">
        <text>(2S)-flavan-4-ol + NADP(+) = (2S)-flavanone + NADPH + H(+)</text>
        <dbReference type="Rhea" id="RHEA:11228"/>
        <dbReference type="ChEBI" id="CHEBI:15378"/>
        <dbReference type="ChEBI" id="CHEBI:15605"/>
        <dbReference type="ChEBI" id="CHEBI:15606"/>
        <dbReference type="ChEBI" id="CHEBI:57783"/>
        <dbReference type="ChEBI" id="CHEBI:58349"/>
        <dbReference type="EC" id="1.1.1.234"/>
    </reaction>
</comment>
<evidence type="ECO:0000256" key="10">
    <source>
        <dbReference type="ARBA" id="ARBA00042087"/>
    </source>
</evidence>
<evidence type="ECO:0000256" key="1">
    <source>
        <dbReference type="ARBA" id="ARBA00004935"/>
    </source>
</evidence>
<dbReference type="Pfam" id="PF01370">
    <property type="entry name" value="Epimerase"/>
    <property type="match status" value="1"/>
</dbReference>
<evidence type="ECO:0000256" key="4">
    <source>
        <dbReference type="ARBA" id="ARBA00023241"/>
    </source>
</evidence>
<reference evidence="16" key="1">
    <citation type="journal article" date="2014" name="Science">
        <title>The coffee genome provides insight into the convergent evolution of caffeine biosynthesis.</title>
        <authorList>
            <person name="Denoeud F."/>
            <person name="Carretero-Paulet L."/>
            <person name="Dereeper A."/>
            <person name="Droc G."/>
            <person name="Guyot R."/>
            <person name="Pietrella M."/>
            <person name="Zheng C."/>
            <person name="Alberti A."/>
            <person name="Anthony F."/>
            <person name="Aprea G."/>
            <person name="Aury J.M."/>
            <person name="Bento P."/>
            <person name="Bernard M."/>
            <person name="Bocs S."/>
            <person name="Campa C."/>
            <person name="Cenci A."/>
            <person name="Combes M.C."/>
            <person name="Crouzillat D."/>
            <person name="Da Silva C."/>
            <person name="Daddiego L."/>
            <person name="De Bellis F."/>
            <person name="Dussert S."/>
            <person name="Garsmeur O."/>
            <person name="Gayraud T."/>
            <person name="Guignon V."/>
            <person name="Jahn K."/>
            <person name="Jamilloux V."/>
            <person name="Joet T."/>
            <person name="Labadie K."/>
            <person name="Lan T."/>
            <person name="Leclercq J."/>
            <person name="Lepelley M."/>
            <person name="Leroy T."/>
            <person name="Li L.T."/>
            <person name="Librado P."/>
            <person name="Lopez L."/>
            <person name="Munoz A."/>
            <person name="Noel B."/>
            <person name="Pallavicini A."/>
            <person name="Perrotta G."/>
            <person name="Poncet V."/>
            <person name="Pot D."/>
            <person name="Priyono X."/>
            <person name="Rigoreau M."/>
            <person name="Rouard M."/>
            <person name="Rozas J."/>
            <person name="Tranchant-Dubreuil C."/>
            <person name="VanBuren R."/>
            <person name="Zhang Q."/>
            <person name="Andrade A.C."/>
            <person name="Argout X."/>
            <person name="Bertrand B."/>
            <person name="de Kochko A."/>
            <person name="Graziosi G."/>
            <person name="Henry R.J."/>
            <person name="Jayarama X."/>
            <person name="Ming R."/>
            <person name="Nagai C."/>
            <person name="Rounsley S."/>
            <person name="Sankoff D."/>
            <person name="Giuliano G."/>
            <person name="Albert V.A."/>
            <person name="Wincker P."/>
            <person name="Lashermes P."/>
        </authorList>
    </citation>
    <scope>NUCLEOTIDE SEQUENCE [LARGE SCALE GENOMIC DNA]</scope>
    <source>
        <strain evidence="16">cv. DH200-94</strain>
    </source>
</reference>
<dbReference type="InterPro" id="IPR050425">
    <property type="entry name" value="NAD(P)_dehydrat-like"/>
</dbReference>
<feature type="domain" description="NAD-dependent epimerase/dehydratase" evidence="14">
    <location>
        <begin position="8"/>
        <end position="257"/>
    </location>
</feature>
<dbReference type="GO" id="GO:0045552">
    <property type="term" value="F:dihydroflavanol 4-reductase activity"/>
    <property type="evidence" value="ECO:0007669"/>
    <property type="project" value="UniProtKB-EC"/>
</dbReference>
<proteinExistence type="inferred from homology"/>
<keyword evidence="16" id="KW-1185">Reference proteome</keyword>
<evidence type="ECO:0000256" key="11">
    <source>
        <dbReference type="ARBA" id="ARBA00042831"/>
    </source>
</evidence>
<evidence type="ECO:0000313" key="16">
    <source>
        <dbReference type="Proteomes" id="UP000295252"/>
    </source>
</evidence>
<keyword evidence="2" id="KW-0521">NADP</keyword>
<evidence type="ECO:0000256" key="7">
    <source>
        <dbReference type="ARBA" id="ARBA00039055"/>
    </source>
</evidence>
<evidence type="ECO:0000256" key="2">
    <source>
        <dbReference type="ARBA" id="ARBA00022857"/>
    </source>
</evidence>
<dbReference type="AlphaFoldDB" id="A0A068VFE0"/>
<evidence type="ECO:0000256" key="12">
    <source>
        <dbReference type="ARBA" id="ARBA00048870"/>
    </source>
</evidence>
<evidence type="ECO:0000256" key="3">
    <source>
        <dbReference type="ARBA" id="ARBA00023002"/>
    </source>
</evidence>
<name>A0A068VFE0_COFCA</name>
<dbReference type="Proteomes" id="UP000295252">
    <property type="component" value="Chromosome IV"/>
</dbReference>
<evidence type="ECO:0000313" key="15">
    <source>
        <dbReference type="EMBL" id="CDP19302.1"/>
    </source>
</evidence>
<dbReference type="GO" id="GO:0047890">
    <property type="term" value="F:flavanone 4-reductase activity"/>
    <property type="evidence" value="ECO:0007669"/>
    <property type="project" value="UniProtKB-EC"/>
</dbReference>
<dbReference type="PANTHER" id="PTHR10366:SF852">
    <property type="entry name" value="CINNAMOYL-COA REDUCTASE CAD2"/>
    <property type="match status" value="1"/>
</dbReference>
<evidence type="ECO:0000256" key="8">
    <source>
        <dbReference type="ARBA" id="ARBA00039057"/>
    </source>
</evidence>